<evidence type="ECO:0000313" key="3">
    <source>
        <dbReference type="EMBL" id="TCD14121.1"/>
    </source>
</evidence>
<protein>
    <submittedName>
        <fullName evidence="3">Alpha/beta fold hydrolase</fullName>
    </submittedName>
</protein>
<dbReference type="InterPro" id="IPR000073">
    <property type="entry name" value="AB_hydrolase_1"/>
</dbReference>
<sequence>MRRAASLALRATTSPGGPMFHRMGNQFVHSVSFGAGEPPLVAIPGSIANWEIWQPPLEILSERWRVIALDHAGVGQTRVPPDEISFETQVETVLSVLDSRGIDACVLASDSHNVAVAIEVALRCPGRVRGLVLMAGLAWGFDTPETRRFIEALEADFGAAIGFFARACLPEENSGHLRQWLTDILKSTGPERIVALLRSYFPVDLRDRLSDIAVPTLVVAGALDALSANRKDFEYLASQIPGARLELIDGAGHIPMFSEPEKVAALISAHMRDITAG</sequence>
<accession>A0A4R0PA41</accession>
<keyword evidence="4" id="KW-1185">Reference proteome</keyword>
<dbReference type="InterPro" id="IPR029058">
    <property type="entry name" value="AB_hydrolase_fold"/>
</dbReference>
<evidence type="ECO:0000313" key="4">
    <source>
        <dbReference type="Proteomes" id="UP000291301"/>
    </source>
</evidence>
<evidence type="ECO:0000259" key="2">
    <source>
        <dbReference type="Pfam" id="PF00561"/>
    </source>
</evidence>
<proteinExistence type="predicted"/>
<name>A0A4R0PA41_9HYPH</name>
<organism evidence="3 4">
    <name type="scientific">Oricola cellulosilytica</name>
    <dbReference type="NCBI Taxonomy" id="1429082"/>
    <lineage>
        <taxon>Bacteria</taxon>
        <taxon>Pseudomonadati</taxon>
        <taxon>Pseudomonadota</taxon>
        <taxon>Alphaproteobacteria</taxon>
        <taxon>Hyphomicrobiales</taxon>
        <taxon>Ahrensiaceae</taxon>
        <taxon>Oricola</taxon>
    </lineage>
</organism>
<dbReference type="GO" id="GO:0016020">
    <property type="term" value="C:membrane"/>
    <property type="evidence" value="ECO:0007669"/>
    <property type="project" value="TreeGrafter"/>
</dbReference>
<dbReference type="EMBL" id="SJST01000003">
    <property type="protein sequence ID" value="TCD14121.1"/>
    <property type="molecule type" value="Genomic_DNA"/>
</dbReference>
<reference evidence="3 4" key="1">
    <citation type="journal article" date="2015" name="Antonie Van Leeuwenhoek">
        <title>Oricola cellulosilytica gen. nov., sp. nov., a cellulose-degrading bacterium of the family Phyllobacteriaceae isolated from surface seashore water, and emended descriptions of Mesorhizobium loti and Phyllobacterium myrsinacearum.</title>
        <authorList>
            <person name="Hameed A."/>
            <person name="Shahina M."/>
            <person name="Lai W.A."/>
            <person name="Lin S.Y."/>
            <person name="Young L.S."/>
            <person name="Liu Y.C."/>
            <person name="Hsu Y.H."/>
            <person name="Young C.C."/>
        </authorList>
    </citation>
    <scope>NUCLEOTIDE SEQUENCE [LARGE SCALE GENOMIC DNA]</scope>
    <source>
        <strain evidence="3 4">KCTC 52183</strain>
    </source>
</reference>
<dbReference type="PANTHER" id="PTHR43798:SF31">
    <property type="entry name" value="AB HYDROLASE SUPERFAMILY PROTEIN YCLE"/>
    <property type="match status" value="1"/>
</dbReference>
<keyword evidence="1 3" id="KW-0378">Hydrolase</keyword>
<dbReference type="PRINTS" id="PR00111">
    <property type="entry name" value="ABHYDROLASE"/>
</dbReference>
<comment type="caution">
    <text evidence="3">The sequence shown here is derived from an EMBL/GenBank/DDBJ whole genome shotgun (WGS) entry which is preliminary data.</text>
</comment>
<dbReference type="Pfam" id="PF00561">
    <property type="entry name" value="Abhydrolase_1"/>
    <property type="match status" value="1"/>
</dbReference>
<feature type="domain" description="AB hydrolase-1" evidence="2">
    <location>
        <begin position="38"/>
        <end position="260"/>
    </location>
</feature>
<gene>
    <name evidence="3" type="ORF">E0D97_08480</name>
</gene>
<dbReference type="SUPFAM" id="SSF53474">
    <property type="entry name" value="alpha/beta-Hydrolases"/>
    <property type="match status" value="1"/>
</dbReference>
<dbReference type="Proteomes" id="UP000291301">
    <property type="component" value="Unassembled WGS sequence"/>
</dbReference>
<dbReference type="AlphaFoldDB" id="A0A4R0PA41"/>
<dbReference type="InterPro" id="IPR050266">
    <property type="entry name" value="AB_hydrolase_sf"/>
</dbReference>
<evidence type="ECO:0000256" key="1">
    <source>
        <dbReference type="ARBA" id="ARBA00022801"/>
    </source>
</evidence>
<dbReference type="GO" id="GO:0016787">
    <property type="term" value="F:hydrolase activity"/>
    <property type="evidence" value="ECO:0007669"/>
    <property type="project" value="UniProtKB-KW"/>
</dbReference>
<dbReference type="Gene3D" id="3.40.50.1820">
    <property type="entry name" value="alpha/beta hydrolase"/>
    <property type="match status" value="1"/>
</dbReference>
<dbReference type="PANTHER" id="PTHR43798">
    <property type="entry name" value="MONOACYLGLYCEROL LIPASE"/>
    <property type="match status" value="1"/>
</dbReference>